<comment type="subcellular location">
    <subcellularLocation>
        <location evidence="1">Cell projection</location>
        <location evidence="1">Cilium</location>
        <location evidence="1">Flagellum</location>
    </subcellularLocation>
    <subcellularLocation>
        <location evidence="2">Cytoplasm</location>
        <location evidence="2">Cytoskeleton</location>
    </subcellularLocation>
</comment>
<dbReference type="InterPro" id="IPR039308">
    <property type="entry name" value="GAS8"/>
</dbReference>
<gene>
    <name evidence="16" type="ORF">JOB18_003704</name>
</gene>
<proteinExistence type="inferred from homology"/>
<evidence type="ECO:0000256" key="13">
    <source>
        <dbReference type="SAM" id="Coils"/>
    </source>
</evidence>
<evidence type="ECO:0000256" key="5">
    <source>
        <dbReference type="ARBA" id="ARBA00022490"/>
    </source>
</evidence>
<sequence length="468" mass="54201">MGPKTQRQAAGKGKKSAVVDGLSTEDMSKDQLEEHIIRLREELEREREEKSYFQLERDKMQAFWETSRRELERARDMLRHREREREEAEERHRVEINVYKQKLKHVLSEHHVTISELKMDAAAAAALTHDRHTESELGLRELVQNQQADAREKRCHDQNSIKEVKLKHKVALLELTNDYDRRLAEIEVKYHKKMQLMVDAEGKRRRAEVSEVEDRMNARIVALMDEHERALRGVEEYYSALQTKALADEKTLKEEAAEVQKQLSAVNSALSAAQQQNKRLRGSLQETQHNLSQLQRQLHDHKQAGDDMVKNSARLKVTEKELRDLKVERELLLQAFEQVQQERDELLKKHTDAIVELQQRSGLKELLLQKKLEALTQTVEKNEAQLCATLSATAATDQNSGCRAAHKLEEILASKRVALGTVQEDLSRERQEYDRLVLSCTQTLDALNVPRHVFPSAKQILNEPTPTR</sequence>
<keyword evidence="5" id="KW-0963">Cytoplasm</keyword>
<evidence type="ECO:0000256" key="8">
    <source>
        <dbReference type="ARBA" id="ARBA00023054"/>
    </source>
</evidence>
<keyword evidence="9" id="KW-0969">Cilium</keyword>
<feature type="region of interest" description="Disordered" evidence="14">
    <location>
        <begin position="1"/>
        <end position="27"/>
    </location>
</feature>
<dbReference type="GO" id="GO:0030317">
    <property type="term" value="P:flagellated sperm motility"/>
    <property type="evidence" value="ECO:0007669"/>
    <property type="project" value="TreeGrafter"/>
</dbReference>
<name>A0AAV6Q582_SOLSE</name>
<dbReference type="Proteomes" id="UP000693946">
    <property type="component" value="Linkage Group LG6"/>
</dbReference>
<dbReference type="PANTHER" id="PTHR31543:SF0">
    <property type="entry name" value="DYNEIN REGULATORY COMPLEX SUBUNIT 4"/>
    <property type="match status" value="1"/>
</dbReference>
<keyword evidence="7" id="KW-0282">Flagellum</keyword>
<organism evidence="16 17">
    <name type="scientific">Solea senegalensis</name>
    <name type="common">Senegalese sole</name>
    <dbReference type="NCBI Taxonomy" id="28829"/>
    <lineage>
        <taxon>Eukaryota</taxon>
        <taxon>Metazoa</taxon>
        <taxon>Chordata</taxon>
        <taxon>Craniata</taxon>
        <taxon>Vertebrata</taxon>
        <taxon>Euteleostomi</taxon>
        <taxon>Actinopterygii</taxon>
        <taxon>Neopterygii</taxon>
        <taxon>Teleostei</taxon>
        <taxon>Neoteleostei</taxon>
        <taxon>Acanthomorphata</taxon>
        <taxon>Carangaria</taxon>
        <taxon>Pleuronectiformes</taxon>
        <taxon>Pleuronectoidei</taxon>
        <taxon>Soleidae</taxon>
        <taxon>Solea</taxon>
    </lineage>
</organism>
<dbReference type="AlphaFoldDB" id="A0AAV6Q582"/>
<evidence type="ECO:0000256" key="11">
    <source>
        <dbReference type="ARBA" id="ARBA00023273"/>
    </source>
</evidence>
<evidence type="ECO:0000256" key="1">
    <source>
        <dbReference type="ARBA" id="ARBA00004230"/>
    </source>
</evidence>
<evidence type="ECO:0000256" key="6">
    <source>
        <dbReference type="ARBA" id="ARBA00022701"/>
    </source>
</evidence>
<reference evidence="16 17" key="1">
    <citation type="journal article" date="2021" name="Sci. Rep.">
        <title>Chromosome anchoring in Senegalese sole (Solea senegalensis) reveals sex-associated markers and genome rearrangements in flatfish.</title>
        <authorList>
            <person name="Guerrero-Cozar I."/>
            <person name="Gomez-Garrido J."/>
            <person name="Berbel C."/>
            <person name="Martinez-Blanch J.F."/>
            <person name="Alioto T."/>
            <person name="Claros M.G."/>
            <person name="Gagnaire P.A."/>
            <person name="Manchado M."/>
        </authorList>
    </citation>
    <scope>NUCLEOTIDE SEQUENCE [LARGE SCALE GENOMIC DNA]</scope>
    <source>
        <strain evidence="16">Sse05_10M</strain>
    </source>
</reference>
<evidence type="ECO:0000256" key="14">
    <source>
        <dbReference type="SAM" id="MobiDB-lite"/>
    </source>
</evidence>
<dbReference type="GO" id="GO:0008017">
    <property type="term" value="F:microtubule binding"/>
    <property type="evidence" value="ECO:0007669"/>
    <property type="project" value="InterPro"/>
</dbReference>
<dbReference type="GO" id="GO:0031267">
    <property type="term" value="F:small GTPase binding"/>
    <property type="evidence" value="ECO:0007669"/>
    <property type="project" value="InterPro"/>
</dbReference>
<feature type="domain" description="Growth arrest-specific protein 8" evidence="15">
    <location>
        <begin position="223"/>
        <end position="416"/>
    </location>
</feature>
<keyword evidence="10" id="KW-0206">Cytoskeleton</keyword>
<feature type="coiled-coil region" evidence="13">
    <location>
        <begin position="29"/>
        <end position="91"/>
    </location>
</feature>
<dbReference type="GO" id="GO:0005874">
    <property type="term" value="C:microtubule"/>
    <property type="evidence" value="ECO:0007669"/>
    <property type="project" value="UniProtKB-KW"/>
</dbReference>
<keyword evidence="6" id="KW-0493">Microtubule</keyword>
<dbReference type="EMBL" id="JAGKHQ010000018">
    <property type="protein sequence ID" value="KAG7485132.1"/>
    <property type="molecule type" value="Genomic_DNA"/>
</dbReference>
<dbReference type="InterPro" id="IPR025593">
    <property type="entry name" value="GAS8_dom"/>
</dbReference>
<evidence type="ECO:0000256" key="12">
    <source>
        <dbReference type="ARBA" id="ARBA00031568"/>
    </source>
</evidence>
<feature type="coiled-coil region" evidence="13">
    <location>
        <begin position="224"/>
        <end position="349"/>
    </location>
</feature>
<evidence type="ECO:0000256" key="7">
    <source>
        <dbReference type="ARBA" id="ARBA00022846"/>
    </source>
</evidence>
<keyword evidence="8 13" id="KW-0175">Coiled coil</keyword>
<evidence type="ECO:0000256" key="9">
    <source>
        <dbReference type="ARBA" id="ARBA00023069"/>
    </source>
</evidence>
<evidence type="ECO:0000313" key="17">
    <source>
        <dbReference type="Proteomes" id="UP000693946"/>
    </source>
</evidence>
<comment type="similarity">
    <text evidence="3">Belongs to the DRC4 family.</text>
</comment>
<keyword evidence="17" id="KW-1185">Reference proteome</keyword>
<accession>A0AAV6Q582</accession>
<dbReference type="Pfam" id="PF13851">
    <property type="entry name" value="GAS"/>
    <property type="match status" value="1"/>
</dbReference>
<evidence type="ECO:0000256" key="10">
    <source>
        <dbReference type="ARBA" id="ARBA00023212"/>
    </source>
</evidence>
<dbReference type="GO" id="GO:0031514">
    <property type="term" value="C:motile cilium"/>
    <property type="evidence" value="ECO:0007669"/>
    <property type="project" value="UniProtKB-SubCell"/>
</dbReference>
<evidence type="ECO:0000256" key="4">
    <source>
        <dbReference type="ARBA" id="ARBA00021301"/>
    </source>
</evidence>
<comment type="caution">
    <text evidence="16">The sequence shown here is derived from an EMBL/GenBank/DDBJ whole genome shotgun (WGS) entry which is preliminary data.</text>
</comment>
<evidence type="ECO:0000259" key="15">
    <source>
        <dbReference type="Pfam" id="PF13851"/>
    </source>
</evidence>
<dbReference type="PANTHER" id="PTHR31543">
    <property type="entry name" value="DYNEIN REGULATORY COMPLEX SUBUNIT 4"/>
    <property type="match status" value="1"/>
</dbReference>
<dbReference type="GO" id="GO:0005794">
    <property type="term" value="C:Golgi apparatus"/>
    <property type="evidence" value="ECO:0007669"/>
    <property type="project" value="TreeGrafter"/>
</dbReference>
<evidence type="ECO:0000256" key="3">
    <source>
        <dbReference type="ARBA" id="ARBA00009859"/>
    </source>
</evidence>
<evidence type="ECO:0000313" key="16">
    <source>
        <dbReference type="EMBL" id="KAG7485132.1"/>
    </source>
</evidence>
<evidence type="ECO:0000256" key="2">
    <source>
        <dbReference type="ARBA" id="ARBA00004245"/>
    </source>
</evidence>
<protein>
    <recommendedName>
        <fullName evidence="4">Dynein regulatory complex subunit 4</fullName>
    </recommendedName>
    <alternativeName>
        <fullName evidence="12">Growth arrest-specific protein 8</fullName>
    </alternativeName>
</protein>
<keyword evidence="11" id="KW-0966">Cell projection</keyword>